<name>A0A0F9CU55_9ZZZZ</name>
<evidence type="ECO:0000256" key="10">
    <source>
        <dbReference type="ARBA" id="ARBA00048212"/>
    </source>
</evidence>
<accession>A0A0F9CU55</accession>
<evidence type="ECO:0000256" key="3">
    <source>
        <dbReference type="ARBA" id="ARBA00004931"/>
    </source>
</evidence>
<dbReference type="InterPro" id="IPR001544">
    <property type="entry name" value="Aminotrans_IV"/>
</dbReference>
<dbReference type="InterPro" id="IPR036038">
    <property type="entry name" value="Aminotransferase-like"/>
</dbReference>
<dbReference type="NCBIfam" id="TIGR01122">
    <property type="entry name" value="ilvE_I"/>
    <property type="match status" value="1"/>
</dbReference>
<dbReference type="GO" id="GO:0004084">
    <property type="term" value="F:branched-chain-amino-acid transaminase activity"/>
    <property type="evidence" value="ECO:0007669"/>
    <property type="project" value="UniProtKB-EC"/>
</dbReference>
<dbReference type="Gene3D" id="3.20.10.10">
    <property type="entry name" value="D-amino Acid Aminotransferase, subunit A, domain 2"/>
    <property type="match status" value="1"/>
</dbReference>
<dbReference type="Pfam" id="PF01063">
    <property type="entry name" value="Aminotran_4"/>
    <property type="match status" value="1"/>
</dbReference>
<organism evidence="13">
    <name type="scientific">marine sediment metagenome</name>
    <dbReference type="NCBI Taxonomy" id="412755"/>
    <lineage>
        <taxon>unclassified sequences</taxon>
        <taxon>metagenomes</taxon>
        <taxon>ecological metagenomes</taxon>
    </lineage>
</organism>
<dbReference type="GO" id="GO:0046394">
    <property type="term" value="P:carboxylic acid biosynthetic process"/>
    <property type="evidence" value="ECO:0007669"/>
    <property type="project" value="UniProtKB-ARBA"/>
</dbReference>
<dbReference type="EC" id="2.6.1.42" evidence="6"/>
<dbReference type="PANTHER" id="PTHR42743:SF11">
    <property type="entry name" value="AMINODEOXYCHORISMATE LYASE"/>
    <property type="match status" value="1"/>
</dbReference>
<evidence type="ECO:0000256" key="9">
    <source>
        <dbReference type="ARBA" id="ARBA00022898"/>
    </source>
</evidence>
<reference evidence="13" key="1">
    <citation type="journal article" date="2015" name="Nature">
        <title>Complex archaea that bridge the gap between prokaryotes and eukaryotes.</title>
        <authorList>
            <person name="Spang A."/>
            <person name="Saw J.H."/>
            <person name="Jorgensen S.L."/>
            <person name="Zaremba-Niedzwiedzka K."/>
            <person name="Martijn J."/>
            <person name="Lind A.E."/>
            <person name="van Eijk R."/>
            <person name="Schleper C."/>
            <person name="Guy L."/>
            <person name="Ettema T.J."/>
        </authorList>
    </citation>
    <scope>NUCLEOTIDE SEQUENCE</scope>
</reference>
<dbReference type="InterPro" id="IPR005785">
    <property type="entry name" value="B_amino_transI"/>
</dbReference>
<dbReference type="GO" id="GO:0008652">
    <property type="term" value="P:amino acid biosynthetic process"/>
    <property type="evidence" value="ECO:0007669"/>
    <property type="project" value="UniProtKB-ARBA"/>
</dbReference>
<comment type="caution">
    <text evidence="13">The sequence shown here is derived from an EMBL/GenBank/DDBJ whole genome shotgun (WGS) entry which is preliminary data.</text>
</comment>
<evidence type="ECO:0000256" key="1">
    <source>
        <dbReference type="ARBA" id="ARBA00001933"/>
    </source>
</evidence>
<evidence type="ECO:0000256" key="12">
    <source>
        <dbReference type="ARBA" id="ARBA00049229"/>
    </source>
</evidence>
<keyword evidence="9" id="KW-0663">Pyridoxal phosphate</keyword>
<feature type="non-terminal residue" evidence="13">
    <location>
        <position position="1"/>
    </location>
</feature>
<evidence type="ECO:0000256" key="11">
    <source>
        <dbReference type="ARBA" id="ARBA00048798"/>
    </source>
</evidence>
<comment type="pathway">
    <text evidence="4">Amino-acid biosynthesis; L-leucine biosynthesis; L-leucine from 3-methyl-2-oxobutanoate: step 4/4.</text>
</comment>
<comment type="catalytic activity">
    <reaction evidence="12">
        <text>L-leucine + 2-oxoglutarate = 4-methyl-2-oxopentanoate + L-glutamate</text>
        <dbReference type="Rhea" id="RHEA:18321"/>
        <dbReference type="ChEBI" id="CHEBI:16810"/>
        <dbReference type="ChEBI" id="CHEBI:17865"/>
        <dbReference type="ChEBI" id="CHEBI:29985"/>
        <dbReference type="ChEBI" id="CHEBI:57427"/>
        <dbReference type="EC" id="2.6.1.42"/>
    </reaction>
</comment>
<comment type="similarity">
    <text evidence="5">Belongs to the class-IV pyridoxal-phosphate-dependent aminotransferase family.</text>
</comment>
<dbReference type="InterPro" id="IPR043132">
    <property type="entry name" value="BCAT-like_C"/>
</dbReference>
<comment type="pathway">
    <text evidence="2">Amino-acid biosynthesis; L-isoleucine biosynthesis; L-isoleucine from 2-oxobutanoate: step 4/4.</text>
</comment>
<evidence type="ECO:0000313" key="13">
    <source>
        <dbReference type="EMBL" id="KKL52734.1"/>
    </source>
</evidence>
<evidence type="ECO:0000256" key="6">
    <source>
        <dbReference type="ARBA" id="ARBA00013053"/>
    </source>
</evidence>
<evidence type="ECO:0000256" key="7">
    <source>
        <dbReference type="ARBA" id="ARBA00022576"/>
    </source>
</evidence>
<dbReference type="PANTHER" id="PTHR42743">
    <property type="entry name" value="AMINO-ACID AMINOTRANSFERASE"/>
    <property type="match status" value="1"/>
</dbReference>
<evidence type="ECO:0000256" key="5">
    <source>
        <dbReference type="ARBA" id="ARBA00009320"/>
    </source>
</evidence>
<protein>
    <recommendedName>
        <fullName evidence="6">branched-chain-amino-acid transaminase</fullName>
        <ecNumber evidence="6">2.6.1.42</ecNumber>
    </recommendedName>
</protein>
<evidence type="ECO:0000256" key="8">
    <source>
        <dbReference type="ARBA" id="ARBA00022679"/>
    </source>
</evidence>
<dbReference type="GO" id="GO:0009081">
    <property type="term" value="P:branched-chain amino acid metabolic process"/>
    <property type="evidence" value="ECO:0007669"/>
    <property type="project" value="InterPro"/>
</dbReference>
<dbReference type="InterPro" id="IPR043131">
    <property type="entry name" value="BCAT-like_N"/>
</dbReference>
<gene>
    <name evidence="13" type="ORF">LCGC14_2282510</name>
</gene>
<dbReference type="GO" id="GO:0005829">
    <property type="term" value="C:cytosol"/>
    <property type="evidence" value="ECO:0007669"/>
    <property type="project" value="TreeGrafter"/>
</dbReference>
<comment type="catalytic activity">
    <reaction evidence="11">
        <text>L-isoleucine + 2-oxoglutarate = (S)-3-methyl-2-oxopentanoate + L-glutamate</text>
        <dbReference type="Rhea" id="RHEA:24801"/>
        <dbReference type="ChEBI" id="CHEBI:16810"/>
        <dbReference type="ChEBI" id="CHEBI:29985"/>
        <dbReference type="ChEBI" id="CHEBI:35146"/>
        <dbReference type="ChEBI" id="CHEBI:58045"/>
        <dbReference type="EC" id="2.6.1.42"/>
    </reaction>
</comment>
<comment type="pathway">
    <text evidence="3">Amino-acid biosynthesis; L-valine biosynthesis; L-valine from pyruvate: step 4/4.</text>
</comment>
<keyword evidence="8" id="KW-0808">Transferase</keyword>
<evidence type="ECO:0000256" key="4">
    <source>
        <dbReference type="ARBA" id="ARBA00005072"/>
    </source>
</evidence>
<dbReference type="FunFam" id="3.20.10.10:FF:000002">
    <property type="entry name" value="D-alanine aminotransferase"/>
    <property type="match status" value="1"/>
</dbReference>
<comment type="cofactor">
    <cofactor evidence="1">
        <name>pyridoxal 5'-phosphate</name>
        <dbReference type="ChEBI" id="CHEBI:597326"/>
    </cofactor>
</comment>
<dbReference type="NCBIfam" id="NF006185">
    <property type="entry name" value="PRK08320.1"/>
    <property type="match status" value="1"/>
</dbReference>
<dbReference type="AlphaFoldDB" id="A0A0F9CU55"/>
<keyword evidence="7" id="KW-0032">Aminotransferase</keyword>
<sequence>EQASVSVFDHGLLYGDGVFEGIRVYAGRTFKLPEHIRRLYQSARAILLELPMGPKDMENTVREAVARDGAPDSYVRVVVTRGVGSLGLDPSTCSMPTVIVIVDKVQLYPKELCESGIRVITASVRRVPPECLDPRIKSLNYLNNVLARAEAARAGCQEALLLGTDGQVAECSADNVFVVKGKKLMTPHPSHGALDGITMRTVMELAKGRGLTANFETLTLEEIYSADECFLTGTGAGIVPVIEVDGRVVGAGVPGAVTLELSRAYSELVTST</sequence>
<dbReference type="Gene3D" id="3.30.470.10">
    <property type="match status" value="1"/>
</dbReference>
<dbReference type="EMBL" id="LAZR01031789">
    <property type="protein sequence ID" value="KKL52734.1"/>
    <property type="molecule type" value="Genomic_DNA"/>
</dbReference>
<comment type="catalytic activity">
    <reaction evidence="10">
        <text>L-valine + 2-oxoglutarate = 3-methyl-2-oxobutanoate + L-glutamate</text>
        <dbReference type="Rhea" id="RHEA:24813"/>
        <dbReference type="ChEBI" id="CHEBI:11851"/>
        <dbReference type="ChEBI" id="CHEBI:16810"/>
        <dbReference type="ChEBI" id="CHEBI:29985"/>
        <dbReference type="ChEBI" id="CHEBI:57762"/>
        <dbReference type="EC" id="2.6.1.42"/>
    </reaction>
</comment>
<dbReference type="InterPro" id="IPR050571">
    <property type="entry name" value="Class-IV_PLP-Dep_Aminotrnsfr"/>
</dbReference>
<evidence type="ECO:0000256" key="2">
    <source>
        <dbReference type="ARBA" id="ARBA00004824"/>
    </source>
</evidence>
<dbReference type="SUPFAM" id="SSF56752">
    <property type="entry name" value="D-aminoacid aminotransferase-like PLP-dependent enzymes"/>
    <property type="match status" value="1"/>
</dbReference>
<proteinExistence type="inferred from homology"/>